<reference evidence="7 8" key="1">
    <citation type="submission" date="2018-05" db="EMBL/GenBank/DDBJ databases">
        <title>Freshwater and sediment microbial communities from various areas in North America, analyzing microbe dynamics in response to fracking.</title>
        <authorList>
            <person name="Lamendella R."/>
        </authorList>
    </citation>
    <scope>NUCLEOTIDE SEQUENCE [LARGE SCALE GENOMIC DNA]</scope>
    <source>
        <strain evidence="7 8">125B1</strain>
    </source>
</reference>
<evidence type="ECO:0000259" key="6">
    <source>
        <dbReference type="Pfam" id="PF00700"/>
    </source>
</evidence>
<dbReference type="GO" id="GO:0005198">
    <property type="term" value="F:structural molecule activity"/>
    <property type="evidence" value="ECO:0007669"/>
    <property type="project" value="UniProtKB-UniRule"/>
</dbReference>
<dbReference type="Gene3D" id="2.60.40.4390">
    <property type="match status" value="1"/>
</dbReference>
<protein>
    <recommendedName>
        <fullName evidence="4">Flagellin</fullName>
    </recommendedName>
</protein>
<keyword evidence="8" id="KW-1185">Reference proteome</keyword>
<name>A0A317Q9M4_9GAMM</name>
<evidence type="ECO:0000313" key="8">
    <source>
        <dbReference type="Proteomes" id="UP000246964"/>
    </source>
</evidence>
<dbReference type="PANTHER" id="PTHR42792:SF2">
    <property type="entry name" value="FLAGELLIN"/>
    <property type="match status" value="1"/>
</dbReference>
<comment type="subcellular location">
    <subcellularLocation>
        <location evidence="4">Secreted</location>
    </subcellularLocation>
    <subcellularLocation>
        <location evidence="4">Bacterial flagellum</location>
    </subcellularLocation>
</comment>
<proteinExistence type="inferred from homology"/>
<accession>A0A317Q9M4</accession>
<dbReference type="NCBIfam" id="NF005294">
    <property type="entry name" value="PRK06819.1"/>
    <property type="match status" value="1"/>
</dbReference>
<dbReference type="Gene3D" id="6.10.280.190">
    <property type="match status" value="1"/>
</dbReference>
<dbReference type="PANTHER" id="PTHR42792">
    <property type="entry name" value="FLAGELLIN"/>
    <property type="match status" value="1"/>
</dbReference>
<dbReference type="InterPro" id="IPR001029">
    <property type="entry name" value="Flagellin_N"/>
</dbReference>
<evidence type="ECO:0000256" key="3">
    <source>
        <dbReference type="ARBA" id="ARBA00023143"/>
    </source>
</evidence>
<dbReference type="InterPro" id="IPR046358">
    <property type="entry name" value="Flagellin_C"/>
</dbReference>
<dbReference type="OrthoDB" id="9796789at2"/>
<dbReference type="RefSeq" id="WP_110075737.1">
    <property type="nucleotide sequence ID" value="NZ_QGTT01000005.1"/>
</dbReference>
<keyword evidence="2 4" id="KW-0964">Secreted</keyword>
<dbReference type="InterPro" id="IPR001492">
    <property type="entry name" value="Flagellin"/>
</dbReference>
<dbReference type="Proteomes" id="UP000246964">
    <property type="component" value="Unassembled WGS sequence"/>
</dbReference>
<dbReference type="SUPFAM" id="SSF64518">
    <property type="entry name" value="Phase 1 flagellin"/>
    <property type="match status" value="1"/>
</dbReference>
<dbReference type="Gene3D" id="1.20.1330.10">
    <property type="entry name" value="f41 fragment of flagellin, N-terminal domain"/>
    <property type="match status" value="1"/>
</dbReference>
<dbReference type="Pfam" id="PF00700">
    <property type="entry name" value="Flagellin_C"/>
    <property type="match status" value="1"/>
</dbReference>
<dbReference type="Gene3D" id="6.10.10.10">
    <property type="entry name" value="Flagellar export chaperone, C-terminal domain"/>
    <property type="match status" value="1"/>
</dbReference>
<dbReference type="GO" id="GO:0005576">
    <property type="term" value="C:extracellular region"/>
    <property type="evidence" value="ECO:0007669"/>
    <property type="project" value="UniProtKB-SubCell"/>
</dbReference>
<keyword evidence="7" id="KW-0969">Cilium</keyword>
<comment type="caution">
    <text evidence="7">The sequence shown here is derived from an EMBL/GenBank/DDBJ whole genome shotgun (WGS) entry which is preliminary data.</text>
</comment>
<gene>
    <name evidence="7" type="ORF">DET45_105104</name>
</gene>
<dbReference type="GO" id="GO:0009288">
    <property type="term" value="C:bacterial-type flagellum"/>
    <property type="evidence" value="ECO:0007669"/>
    <property type="project" value="UniProtKB-SubCell"/>
</dbReference>
<evidence type="ECO:0000256" key="2">
    <source>
        <dbReference type="ARBA" id="ARBA00022525"/>
    </source>
</evidence>
<evidence type="ECO:0000259" key="5">
    <source>
        <dbReference type="Pfam" id="PF00669"/>
    </source>
</evidence>
<dbReference type="EMBL" id="QGTT01000005">
    <property type="protein sequence ID" value="PWW13758.1"/>
    <property type="molecule type" value="Genomic_DNA"/>
</dbReference>
<feature type="domain" description="Flagellin N-terminal" evidence="5">
    <location>
        <begin position="4"/>
        <end position="140"/>
    </location>
</feature>
<sequence length="395" mass="41037">MSVINTNITSMIGQQNLSKSQSALATSMERLSSGLRINSAKDDAAGQAIANRMSSQITGLSQAQRNANDGISVAQTAEGALNQVNDNLQRIRELSVQAQNGTNSQDDLNSIQAEIQQRLGEIDRISEQTDFNGVKVLAKDQALNIQVGANDGEAIDINLEKIDSGTLGLSSFNVTGPVGTETTLDATVAAGQFGETTAVTTGVVAGDSTTATNWGTKLGLTGAPSAVAQSVIEDENGNLFVKSTLTVDATQNAELTALGFEETSATTFDIYTAVDAEDATVAGTDATFTVNLADLEVSDLTSGATASPLAALDTALSKVDTLRSDLGAIQNRFESAITNLQTNETNLAAARSRIEDADYAVEVANMTRSQILQQAGTSVLAQANQVPQSVLSLLG</sequence>
<comment type="similarity">
    <text evidence="1 4">Belongs to the bacterial flagellin family.</text>
</comment>
<keyword evidence="7" id="KW-0282">Flagellum</keyword>
<feature type="domain" description="Flagellin C-terminal" evidence="6">
    <location>
        <begin position="310"/>
        <end position="394"/>
    </location>
</feature>
<dbReference type="PRINTS" id="PR00207">
    <property type="entry name" value="FLAGELLIN"/>
</dbReference>
<evidence type="ECO:0000256" key="1">
    <source>
        <dbReference type="ARBA" id="ARBA00005709"/>
    </source>
</evidence>
<organism evidence="7 8">
    <name type="scientific">Pseudidiomarina maritima</name>
    <dbReference type="NCBI Taxonomy" id="519453"/>
    <lineage>
        <taxon>Bacteria</taxon>
        <taxon>Pseudomonadati</taxon>
        <taxon>Pseudomonadota</taxon>
        <taxon>Gammaproteobacteria</taxon>
        <taxon>Alteromonadales</taxon>
        <taxon>Idiomarinaceae</taxon>
        <taxon>Pseudidiomarina</taxon>
    </lineage>
</organism>
<dbReference type="Pfam" id="PF00669">
    <property type="entry name" value="Flagellin_N"/>
    <property type="match status" value="1"/>
</dbReference>
<evidence type="ECO:0000256" key="4">
    <source>
        <dbReference type="RuleBase" id="RU362073"/>
    </source>
</evidence>
<comment type="function">
    <text evidence="4">Flagellin is the subunit protein which polymerizes to form the filaments of bacterial flagella.</text>
</comment>
<dbReference type="AlphaFoldDB" id="A0A317Q9M4"/>
<evidence type="ECO:0000313" key="7">
    <source>
        <dbReference type="EMBL" id="PWW13758.1"/>
    </source>
</evidence>
<keyword evidence="3 4" id="KW-0975">Bacterial flagellum</keyword>
<dbReference type="InterPro" id="IPR042187">
    <property type="entry name" value="Flagellin_C_sub2"/>
</dbReference>
<keyword evidence="7" id="KW-0966">Cell projection</keyword>